<sequence length="230" mass="23819">MTSSRASILLVSGAGLPAWIWDEVRSRLDPDRDTAVAARPTGSARLADYAAAAMRSAPEGPLVIVAHSVGGVIAAELLATAPTRVAGLLGVSAVVPRPGRSFIGALPAPRRWLVSAAIRVAGTRPPDAAIRAGIAAGLPEATVERLVGDFTPESRSLYTDRAGRIPSGRPRGYVFTARDREVPLGMQRASAERVGGTWRRTLPTGHLPMLEDPAGLASAIAAFAAAVPSP</sequence>
<dbReference type="InterPro" id="IPR052897">
    <property type="entry name" value="Sec-Metab_Biosynth_Hydrolase"/>
</dbReference>
<proteinExistence type="predicted"/>
<gene>
    <name evidence="2" type="ORF">AAME72_16750</name>
</gene>
<accession>A0AAU7GCS4</accession>
<dbReference type="GO" id="GO:0016787">
    <property type="term" value="F:hydrolase activity"/>
    <property type="evidence" value="ECO:0007669"/>
    <property type="project" value="UniProtKB-KW"/>
</dbReference>
<evidence type="ECO:0000313" key="2">
    <source>
        <dbReference type="EMBL" id="XBM47701.1"/>
    </source>
</evidence>
<dbReference type="Pfam" id="PF12697">
    <property type="entry name" value="Abhydrolase_6"/>
    <property type="match status" value="1"/>
</dbReference>
<evidence type="ECO:0000259" key="1">
    <source>
        <dbReference type="Pfam" id="PF12697"/>
    </source>
</evidence>
<protein>
    <submittedName>
        <fullName evidence="2">Alpha/beta hydrolase</fullName>
    </submittedName>
</protein>
<dbReference type="Gene3D" id="3.40.50.1820">
    <property type="entry name" value="alpha/beta hydrolase"/>
    <property type="match status" value="1"/>
</dbReference>
<dbReference type="InterPro" id="IPR000073">
    <property type="entry name" value="AB_hydrolase_1"/>
</dbReference>
<reference evidence="2" key="1">
    <citation type="submission" date="2024-05" db="EMBL/GenBank/DDBJ databases">
        <title>The Natural Products Discovery Center: Release of the First 8490 Sequenced Strains for Exploring Actinobacteria Biosynthetic Diversity.</title>
        <authorList>
            <person name="Kalkreuter E."/>
            <person name="Kautsar S.A."/>
            <person name="Yang D."/>
            <person name="Bader C.D."/>
            <person name="Teijaro C.N."/>
            <person name="Fluegel L."/>
            <person name="Davis C.M."/>
            <person name="Simpson J.R."/>
            <person name="Lauterbach L."/>
            <person name="Steele A.D."/>
            <person name="Gui C."/>
            <person name="Meng S."/>
            <person name="Li G."/>
            <person name="Viehrig K."/>
            <person name="Ye F."/>
            <person name="Su P."/>
            <person name="Kiefer A.F."/>
            <person name="Nichols A."/>
            <person name="Cepeda A.J."/>
            <person name="Yan W."/>
            <person name="Fan B."/>
            <person name="Jiang Y."/>
            <person name="Adhikari A."/>
            <person name="Zheng C.-J."/>
            <person name="Schuster L."/>
            <person name="Cowan T.M."/>
            <person name="Smanski M.J."/>
            <person name="Chevrette M.G."/>
            <person name="de Carvalho L.P.S."/>
            <person name="Shen B."/>
        </authorList>
    </citation>
    <scope>NUCLEOTIDE SEQUENCE</scope>
    <source>
        <strain evidence="2">NPDC080035</strain>
    </source>
</reference>
<dbReference type="EMBL" id="CP157390">
    <property type="protein sequence ID" value="XBM47701.1"/>
    <property type="molecule type" value="Genomic_DNA"/>
</dbReference>
<dbReference type="AlphaFoldDB" id="A0AAU7GCS4"/>
<dbReference type="InterPro" id="IPR029058">
    <property type="entry name" value="AB_hydrolase_fold"/>
</dbReference>
<organism evidence="2">
    <name type="scientific">Leifsonia sp. NPDC080035</name>
    <dbReference type="NCBI Taxonomy" id="3143936"/>
    <lineage>
        <taxon>Bacteria</taxon>
        <taxon>Bacillati</taxon>
        <taxon>Actinomycetota</taxon>
        <taxon>Actinomycetes</taxon>
        <taxon>Micrococcales</taxon>
        <taxon>Microbacteriaceae</taxon>
        <taxon>Leifsonia</taxon>
    </lineage>
</organism>
<dbReference type="SUPFAM" id="SSF53474">
    <property type="entry name" value="alpha/beta-Hydrolases"/>
    <property type="match status" value="1"/>
</dbReference>
<dbReference type="PANTHER" id="PTHR37017">
    <property type="entry name" value="AB HYDROLASE-1 DOMAIN-CONTAINING PROTEIN-RELATED"/>
    <property type="match status" value="1"/>
</dbReference>
<feature type="domain" description="AB hydrolase-1" evidence="1">
    <location>
        <begin position="8"/>
        <end position="218"/>
    </location>
</feature>
<dbReference type="RefSeq" id="WP_348787667.1">
    <property type="nucleotide sequence ID" value="NZ_CP157390.1"/>
</dbReference>
<dbReference type="PANTHER" id="PTHR37017:SF13">
    <property type="entry name" value="AB HYDROLASE-1 DOMAIN-CONTAINING PROTEIN"/>
    <property type="match status" value="1"/>
</dbReference>
<keyword evidence="2" id="KW-0378">Hydrolase</keyword>
<name>A0AAU7GCS4_9MICO</name>